<name>A0A6J6AGI3_9ZZZZ</name>
<feature type="transmembrane region" description="Helical" evidence="1">
    <location>
        <begin position="28"/>
        <end position="49"/>
    </location>
</feature>
<keyword evidence="1" id="KW-1133">Transmembrane helix</keyword>
<evidence type="ECO:0000256" key="1">
    <source>
        <dbReference type="SAM" id="Phobius"/>
    </source>
</evidence>
<reference evidence="2" key="1">
    <citation type="submission" date="2020-05" db="EMBL/GenBank/DDBJ databases">
        <authorList>
            <person name="Chiriac C."/>
            <person name="Salcher M."/>
            <person name="Ghai R."/>
            <person name="Kavagutti S V."/>
        </authorList>
    </citation>
    <scope>NUCLEOTIDE SEQUENCE</scope>
</reference>
<organism evidence="2">
    <name type="scientific">freshwater metagenome</name>
    <dbReference type="NCBI Taxonomy" id="449393"/>
    <lineage>
        <taxon>unclassified sequences</taxon>
        <taxon>metagenomes</taxon>
        <taxon>ecological metagenomes</taxon>
    </lineage>
</organism>
<sequence>MNPGHVLYHLCMSQYFHSVSRSRRSGGVLLLVGVLAGVTVGGGVGVIAASSTKTVTVCADKKTGMLRYAKNGKCAKTETKVLLNQTGADGVAGVTGAKGETGTAGANGTNGTNGANTNSQVKYLCGDNGISACAVGLTGPGGGIVFMTPSTPGNTSGLFYEAAPSTWSSPLGDPLSAWCDNSNDLLGVASTVAGTGAMDGAAKTTVMLGVCTSGAANLADDYTVTINGVVYGDWFLPSKGELNQLDVHRELVGVHYPGGAYWSSSEYDGTLAWYQFLGMGQSKVGKVYGRYVRPVRTF</sequence>
<dbReference type="EMBL" id="CAETWZ010000040">
    <property type="protein sequence ID" value="CAB4367790.1"/>
    <property type="molecule type" value="Genomic_DNA"/>
</dbReference>
<evidence type="ECO:0000313" key="2">
    <source>
        <dbReference type="EMBL" id="CAB4367790.1"/>
    </source>
</evidence>
<keyword evidence="1" id="KW-0472">Membrane</keyword>
<accession>A0A6J6AGI3</accession>
<dbReference type="AlphaFoldDB" id="A0A6J6AGI3"/>
<protein>
    <submittedName>
        <fullName evidence="2">Unannotated protein</fullName>
    </submittedName>
</protein>
<proteinExistence type="predicted"/>
<keyword evidence="1" id="KW-0812">Transmembrane</keyword>
<gene>
    <name evidence="2" type="ORF">UFOPK4179_00580</name>
</gene>